<dbReference type="CDD" id="cd00838">
    <property type="entry name" value="MPP_superfamily"/>
    <property type="match status" value="1"/>
</dbReference>
<comment type="similarity">
    <text evidence="1">Belongs to the metallophosphoesterase superfamily. YfcE family.</text>
</comment>
<dbReference type="Proteomes" id="UP000199800">
    <property type="component" value="Unassembled WGS sequence"/>
</dbReference>
<dbReference type="SUPFAM" id="SSF56300">
    <property type="entry name" value="Metallo-dependent phosphatases"/>
    <property type="match status" value="1"/>
</dbReference>
<evidence type="ECO:0000259" key="2">
    <source>
        <dbReference type="Pfam" id="PF12850"/>
    </source>
</evidence>
<dbReference type="OrthoDB" id="9800565at2"/>
<evidence type="ECO:0000256" key="1">
    <source>
        <dbReference type="ARBA" id="ARBA00008950"/>
    </source>
</evidence>
<dbReference type="EMBL" id="FOHN01000044">
    <property type="protein sequence ID" value="SET64658.1"/>
    <property type="molecule type" value="Genomic_DNA"/>
</dbReference>
<sequence>MKYGIISDIHEDVVRLKEALNILEEKKVDEIICLGDMVGFSVPYYTYWETRSSNEVVNIVRAECSVVVIGNHDLNAIQKLPHHKDFFDYPTLWYALDYDTRKMLSNNKVWLYDNDLPSCLSDKNKEYIASLPEYVVKDMGDHNVLLSHYAYPDLTGSAVEEIKDIPQLGKNFHFMSQKNCVYGFSANDHYEGVCYFTRENKGSIGFCESLELGEEPLWLHGPTVSRGEFHNGILIYDSKIRVMESIPLKSKTHRVIGEWIKFDEKGDNR</sequence>
<proteinExistence type="inferred from homology"/>
<protein>
    <submittedName>
        <fullName evidence="3">Calcineurin-like phosphoesterase superfamily domain-containing protein</fullName>
    </submittedName>
</protein>
<dbReference type="STRING" id="29364.SAMN04487772_14411"/>
<dbReference type="RefSeq" id="WP_092479188.1">
    <property type="nucleotide sequence ID" value="NZ_FOHN01000044.1"/>
</dbReference>
<feature type="domain" description="Calcineurin-like phosphoesterase" evidence="2">
    <location>
        <begin position="1"/>
        <end position="157"/>
    </location>
</feature>
<dbReference type="AlphaFoldDB" id="A0A1I0G1A3"/>
<accession>A0A1I0G1A3</accession>
<keyword evidence="4" id="KW-1185">Reference proteome</keyword>
<dbReference type="Pfam" id="PF12850">
    <property type="entry name" value="Metallophos_2"/>
    <property type="match status" value="1"/>
</dbReference>
<dbReference type="InterPro" id="IPR024654">
    <property type="entry name" value="Calcineurin-like_PHP_lpxH"/>
</dbReference>
<dbReference type="InterPro" id="IPR029052">
    <property type="entry name" value="Metallo-depent_PP-like"/>
</dbReference>
<name>A0A1I0G1A3_9FIRM</name>
<organism evidence="3 4">
    <name type="scientific">[Clostridium] polysaccharolyticum</name>
    <dbReference type="NCBI Taxonomy" id="29364"/>
    <lineage>
        <taxon>Bacteria</taxon>
        <taxon>Bacillati</taxon>
        <taxon>Bacillota</taxon>
        <taxon>Clostridia</taxon>
        <taxon>Lachnospirales</taxon>
        <taxon>Lachnospiraceae</taxon>
    </lineage>
</organism>
<evidence type="ECO:0000313" key="4">
    <source>
        <dbReference type="Proteomes" id="UP000199800"/>
    </source>
</evidence>
<evidence type="ECO:0000313" key="3">
    <source>
        <dbReference type="EMBL" id="SET64658.1"/>
    </source>
</evidence>
<dbReference type="Gene3D" id="3.60.21.10">
    <property type="match status" value="1"/>
</dbReference>
<gene>
    <name evidence="3" type="ORF">SAMN04487772_14411</name>
</gene>
<reference evidence="3 4" key="1">
    <citation type="submission" date="2016-10" db="EMBL/GenBank/DDBJ databases">
        <authorList>
            <person name="de Groot N.N."/>
        </authorList>
    </citation>
    <scope>NUCLEOTIDE SEQUENCE [LARGE SCALE GENOMIC DNA]</scope>
    <source>
        <strain evidence="3 4">DSM 1801</strain>
    </source>
</reference>